<dbReference type="OrthoDB" id="4800194at2"/>
<dbReference type="PROSITE" id="PS51257">
    <property type="entry name" value="PROKAR_LIPOPROTEIN"/>
    <property type="match status" value="1"/>
</dbReference>
<evidence type="ECO:0000313" key="4">
    <source>
        <dbReference type="Proteomes" id="UP000315226"/>
    </source>
</evidence>
<name>A0A4Y3RG19_9ACTN</name>
<evidence type="ECO:0000256" key="1">
    <source>
        <dbReference type="SAM" id="MobiDB-lite"/>
    </source>
</evidence>
<dbReference type="EMBL" id="BJMN01000012">
    <property type="protein sequence ID" value="GEB56394.1"/>
    <property type="molecule type" value="Genomic_DNA"/>
</dbReference>
<dbReference type="RefSeq" id="WP_141295440.1">
    <property type="nucleotide sequence ID" value="NZ_BJMN01000012.1"/>
</dbReference>
<comment type="caution">
    <text evidence="3">The sequence shown here is derived from an EMBL/GenBank/DDBJ whole genome shotgun (WGS) entry which is preliminary data.</text>
</comment>
<organism evidence="3 4">
    <name type="scientific">Streptomyces gardneri</name>
    <dbReference type="NCBI Taxonomy" id="66892"/>
    <lineage>
        <taxon>Bacteria</taxon>
        <taxon>Bacillati</taxon>
        <taxon>Actinomycetota</taxon>
        <taxon>Actinomycetes</taxon>
        <taxon>Kitasatosporales</taxon>
        <taxon>Streptomycetaceae</taxon>
        <taxon>Streptomyces</taxon>
    </lineage>
</organism>
<dbReference type="AlphaFoldDB" id="A0A4Y3RG19"/>
<feature type="region of interest" description="Disordered" evidence="1">
    <location>
        <begin position="26"/>
        <end position="55"/>
    </location>
</feature>
<protein>
    <recommendedName>
        <fullName evidence="5">Lipoprotein</fullName>
    </recommendedName>
</protein>
<accession>A0A4Y3RG19</accession>
<gene>
    <name evidence="3" type="ORF">SGA01_19990</name>
</gene>
<evidence type="ECO:0000256" key="2">
    <source>
        <dbReference type="SAM" id="SignalP"/>
    </source>
</evidence>
<feature type="signal peptide" evidence="2">
    <location>
        <begin position="1"/>
        <end position="20"/>
    </location>
</feature>
<keyword evidence="2" id="KW-0732">Signal</keyword>
<sequence length="329" mass="34725">MNAPRRLLAVFATVATLTLAVGCSSDPAPEGEARGGGGAAAGQAEPRAVPGVGKAEKKADTTGLVLPIDAYDVSMGQMVKTQLAQNALVSDCLARYGLTIAYPKATVNQGSPHARRYGPPESLAAAQKYGFHMAQGDPRSFTNDMMVRHSQEVVEVLKGMKDDGAGTPVTSFRGQSVPKEGCAGEARRKLAQGTGEGKRVGHADTAAAIKARSFEIAKNDPRVIAAEKKWVACMADRGYINYKQDSFDAAADTRWNTPKATSEEIAVAVASWTCGKKGNVVGTWVAVETAYQNEQIDKNAETLKDDQKRLVEENKRIDAIIAGTGGAAS</sequence>
<feature type="chain" id="PRO_5039101912" description="Lipoprotein" evidence="2">
    <location>
        <begin position="21"/>
        <end position="329"/>
    </location>
</feature>
<proteinExistence type="predicted"/>
<reference evidence="3 4" key="1">
    <citation type="submission" date="2019-06" db="EMBL/GenBank/DDBJ databases">
        <title>Whole genome shotgun sequence of Streptomyces gardneri NBRC 12865.</title>
        <authorList>
            <person name="Hosoyama A."/>
            <person name="Uohara A."/>
            <person name="Ohji S."/>
            <person name="Ichikawa N."/>
        </authorList>
    </citation>
    <scope>NUCLEOTIDE SEQUENCE [LARGE SCALE GENOMIC DNA]</scope>
    <source>
        <strain evidence="3 4">NBRC 12865</strain>
    </source>
</reference>
<evidence type="ECO:0008006" key="5">
    <source>
        <dbReference type="Google" id="ProtNLM"/>
    </source>
</evidence>
<dbReference type="Proteomes" id="UP000315226">
    <property type="component" value="Unassembled WGS sequence"/>
</dbReference>
<evidence type="ECO:0000313" key="3">
    <source>
        <dbReference type="EMBL" id="GEB56394.1"/>
    </source>
</evidence>
<keyword evidence="4" id="KW-1185">Reference proteome</keyword>